<dbReference type="Proteomes" id="UP000076858">
    <property type="component" value="Unassembled WGS sequence"/>
</dbReference>
<accession>A0A164L478</accession>
<name>A0A164L478_9CRUS</name>
<feature type="transmembrane region" description="Helical" evidence="1">
    <location>
        <begin position="72"/>
        <end position="89"/>
    </location>
</feature>
<keyword evidence="1" id="KW-0472">Membrane</keyword>
<protein>
    <submittedName>
        <fullName evidence="2">Uncharacterized protein</fullName>
    </submittedName>
</protein>
<evidence type="ECO:0000313" key="2">
    <source>
        <dbReference type="EMBL" id="KZS03780.1"/>
    </source>
</evidence>
<keyword evidence="1" id="KW-0812">Transmembrane</keyword>
<organism evidence="2 3">
    <name type="scientific">Daphnia magna</name>
    <dbReference type="NCBI Taxonomy" id="35525"/>
    <lineage>
        <taxon>Eukaryota</taxon>
        <taxon>Metazoa</taxon>
        <taxon>Ecdysozoa</taxon>
        <taxon>Arthropoda</taxon>
        <taxon>Crustacea</taxon>
        <taxon>Branchiopoda</taxon>
        <taxon>Diplostraca</taxon>
        <taxon>Cladocera</taxon>
        <taxon>Anomopoda</taxon>
        <taxon>Daphniidae</taxon>
        <taxon>Daphnia</taxon>
    </lineage>
</organism>
<sequence length="127" mass="14962">MLLYHASTSYFYSVILGNFYLIFVSNFHNCSLRWLLNAHVLLICWFQDLLSIRSLIVQVSCLGKAFVCSNSYFALCSMLIVYLLYLFLFSSRNFISFLHLSLFKLWCRILTWFGEDVQEVSHIEEDS</sequence>
<keyword evidence="3" id="KW-1185">Reference proteome</keyword>
<gene>
    <name evidence="2" type="ORF">APZ42_033414</name>
</gene>
<keyword evidence="1" id="KW-1133">Transmembrane helix</keyword>
<dbReference type="AlphaFoldDB" id="A0A164L478"/>
<feature type="transmembrane region" description="Helical" evidence="1">
    <location>
        <begin position="6"/>
        <end position="27"/>
    </location>
</feature>
<comment type="caution">
    <text evidence="2">The sequence shown here is derived from an EMBL/GenBank/DDBJ whole genome shotgun (WGS) entry which is preliminary data.</text>
</comment>
<dbReference type="EMBL" id="LRGB01003210">
    <property type="protein sequence ID" value="KZS03780.1"/>
    <property type="molecule type" value="Genomic_DNA"/>
</dbReference>
<evidence type="ECO:0000313" key="3">
    <source>
        <dbReference type="Proteomes" id="UP000076858"/>
    </source>
</evidence>
<feature type="transmembrane region" description="Helical" evidence="1">
    <location>
        <begin position="34"/>
        <end position="52"/>
    </location>
</feature>
<evidence type="ECO:0000256" key="1">
    <source>
        <dbReference type="SAM" id="Phobius"/>
    </source>
</evidence>
<reference evidence="2 3" key="1">
    <citation type="submission" date="2016-03" db="EMBL/GenBank/DDBJ databases">
        <title>EvidentialGene: Evidence-directed Construction of Genes on Genomes.</title>
        <authorList>
            <person name="Gilbert D.G."/>
            <person name="Choi J.-H."/>
            <person name="Mockaitis K."/>
            <person name="Colbourne J."/>
            <person name="Pfrender M."/>
        </authorList>
    </citation>
    <scope>NUCLEOTIDE SEQUENCE [LARGE SCALE GENOMIC DNA]</scope>
    <source>
        <strain evidence="2 3">Xinb3</strain>
        <tissue evidence="2">Complete organism</tissue>
    </source>
</reference>
<proteinExistence type="predicted"/>